<evidence type="ECO:0000256" key="5">
    <source>
        <dbReference type="ARBA" id="ARBA00022519"/>
    </source>
</evidence>
<dbReference type="InterPro" id="IPR051045">
    <property type="entry name" value="TonB-dependent_transducer"/>
</dbReference>
<proteinExistence type="inferred from homology"/>
<evidence type="ECO:0000256" key="6">
    <source>
        <dbReference type="ARBA" id="ARBA00022692"/>
    </source>
</evidence>
<accession>A0A6M4A6R3</accession>
<evidence type="ECO:0000256" key="1">
    <source>
        <dbReference type="ARBA" id="ARBA00004383"/>
    </source>
</evidence>
<evidence type="ECO:0000259" key="10">
    <source>
        <dbReference type="PROSITE" id="PS52015"/>
    </source>
</evidence>
<dbReference type="NCBIfam" id="TIGR01352">
    <property type="entry name" value="tonB_Cterm"/>
    <property type="match status" value="1"/>
</dbReference>
<evidence type="ECO:0000256" key="4">
    <source>
        <dbReference type="ARBA" id="ARBA00022475"/>
    </source>
</evidence>
<keyword evidence="7" id="KW-0653">Protein transport</keyword>
<dbReference type="GO" id="GO:0031992">
    <property type="term" value="F:energy transducer activity"/>
    <property type="evidence" value="ECO:0007669"/>
    <property type="project" value="TreeGrafter"/>
</dbReference>
<dbReference type="InterPro" id="IPR006260">
    <property type="entry name" value="TonB/TolA_C"/>
</dbReference>
<dbReference type="Pfam" id="PF03544">
    <property type="entry name" value="TonB_C"/>
    <property type="match status" value="1"/>
</dbReference>
<dbReference type="GO" id="GO:0098797">
    <property type="term" value="C:plasma membrane protein complex"/>
    <property type="evidence" value="ECO:0007669"/>
    <property type="project" value="TreeGrafter"/>
</dbReference>
<dbReference type="AlphaFoldDB" id="A0A6M4A6R3"/>
<evidence type="ECO:0000256" key="7">
    <source>
        <dbReference type="ARBA" id="ARBA00022927"/>
    </source>
</evidence>
<evidence type="ECO:0000256" key="9">
    <source>
        <dbReference type="ARBA" id="ARBA00023136"/>
    </source>
</evidence>
<keyword evidence="3" id="KW-0813">Transport</keyword>
<dbReference type="PROSITE" id="PS52015">
    <property type="entry name" value="TONB_CTD"/>
    <property type="match status" value="1"/>
</dbReference>
<evidence type="ECO:0000313" key="11">
    <source>
        <dbReference type="EMBL" id="QJQ06986.1"/>
    </source>
</evidence>
<keyword evidence="5" id="KW-0997">Cell inner membrane</keyword>
<dbReference type="InterPro" id="IPR037682">
    <property type="entry name" value="TonB_C"/>
</dbReference>
<dbReference type="Gene3D" id="3.30.1150.10">
    <property type="match status" value="1"/>
</dbReference>
<name>A0A6M4A6R3_9BURK</name>
<dbReference type="Proteomes" id="UP000274350">
    <property type="component" value="Chromosome"/>
</dbReference>
<reference evidence="11 12" key="1">
    <citation type="journal article" date="2019" name="Int. J. Syst. Evol. Microbiol.">
        <title>Undibacterium piscinae sp. nov., isolated from Korean shiner intestine.</title>
        <authorList>
            <person name="Lee S.Y."/>
            <person name="Kang W."/>
            <person name="Kim P.S."/>
            <person name="Kim H.S."/>
            <person name="Sung H."/>
            <person name="Shin N.R."/>
            <person name="Whon T.W."/>
            <person name="Yun J.H."/>
            <person name="Lee J.Y."/>
            <person name="Lee J.Y."/>
            <person name="Jung M.J."/>
            <person name="Jeong Y.S."/>
            <person name="Tak E.J."/>
            <person name="Han J.E."/>
            <person name="Hyun D.W."/>
            <person name="Kang M.S."/>
            <person name="Lee K.E."/>
            <person name="Lee B.H."/>
            <person name="Bae J.W."/>
        </authorList>
    </citation>
    <scope>NUCLEOTIDE SEQUENCE [LARGE SCALE GENOMIC DNA]</scope>
    <source>
        <strain evidence="11 12">S11R28</strain>
    </source>
</reference>
<dbReference type="GO" id="GO:0055085">
    <property type="term" value="P:transmembrane transport"/>
    <property type="evidence" value="ECO:0007669"/>
    <property type="project" value="InterPro"/>
</dbReference>
<evidence type="ECO:0000256" key="2">
    <source>
        <dbReference type="ARBA" id="ARBA00006555"/>
    </source>
</evidence>
<evidence type="ECO:0000256" key="3">
    <source>
        <dbReference type="ARBA" id="ARBA00022448"/>
    </source>
</evidence>
<dbReference type="OrthoDB" id="9792439at2"/>
<organism evidence="11 12">
    <name type="scientific">Undibacterium piscinae</name>
    <dbReference type="NCBI Taxonomy" id="2495591"/>
    <lineage>
        <taxon>Bacteria</taxon>
        <taxon>Pseudomonadati</taxon>
        <taxon>Pseudomonadota</taxon>
        <taxon>Betaproteobacteria</taxon>
        <taxon>Burkholderiales</taxon>
        <taxon>Oxalobacteraceae</taxon>
        <taxon>Undibacterium</taxon>
    </lineage>
</organism>
<sequence>MILTINDLDQPRSGMRHLPMLAIALAHVALIYALLHGAAAKVVQILPKEVFVSLIQPAATPPKTPPAQLALSKPLTPPPSFIAPPPEVLTSPIRQIAENTISAAPALAVPSKPSNEVSSANVAPAPAVISNQPRLVTGVEYLQAPQADYPALARRMGEEGKVSLLVLVNEKGRAEKVEIQKSSGSHRLDEAARLALMRALFKPHIEDGKALMMLATATISFSLSG</sequence>
<dbReference type="GO" id="GO:0015031">
    <property type="term" value="P:protein transport"/>
    <property type="evidence" value="ECO:0007669"/>
    <property type="project" value="UniProtKB-KW"/>
</dbReference>
<gene>
    <name evidence="11" type="ORF">EJG51_015375</name>
</gene>
<dbReference type="KEGG" id="upi:EJG51_015375"/>
<protein>
    <submittedName>
        <fullName evidence="11">TonB family protein</fullName>
    </submittedName>
</protein>
<keyword evidence="4" id="KW-1003">Cell membrane</keyword>
<keyword evidence="9" id="KW-0472">Membrane</keyword>
<evidence type="ECO:0000313" key="12">
    <source>
        <dbReference type="Proteomes" id="UP000274350"/>
    </source>
</evidence>
<keyword evidence="12" id="KW-1185">Reference proteome</keyword>
<keyword evidence="6" id="KW-0812">Transmembrane</keyword>
<dbReference type="SUPFAM" id="SSF74653">
    <property type="entry name" value="TolA/TonB C-terminal domain"/>
    <property type="match status" value="1"/>
</dbReference>
<dbReference type="PANTHER" id="PTHR33446:SF2">
    <property type="entry name" value="PROTEIN TONB"/>
    <property type="match status" value="1"/>
</dbReference>
<evidence type="ECO:0000256" key="8">
    <source>
        <dbReference type="ARBA" id="ARBA00022989"/>
    </source>
</evidence>
<dbReference type="PANTHER" id="PTHR33446">
    <property type="entry name" value="PROTEIN TONB-RELATED"/>
    <property type="match status" value="1"/>
</dbReference>
<dbReference type="EMBL" id="CP051152">
    <property type="protein sequence ID" value="QJQ06986.1"/>
    <property type="molecule type" value="Genomic_DNA"/>
</dbReference>
<comment type="subcellular location">
    <subcellularLocation>
        <location evidence="1">Cell inner membrane</location>
        <topology evidence="1">Single-pass membrane protein</topology>
        <orientation evidence="1">Periplasmic side</orientation>
    </subcellularLocation>
</comment>
<keyword evidence="8" id="KW-1133">Transmembrane helix</keyword>
<feature type="domain" description="TonB C-terminal" evidence="10">
    <location>
        <begin position="134"/>
        <end position="225"/>
    </location>
</feature>
<comment type="similarity">
    <text evidence="2">Belongs to the TonB family.</text>
</comment>